<feature type="domain" description="Glucosamine/galactosamine-6-phosphate isomerase" evidence="5">
    <location>
        <begin position="11"/>
        <end position="224"/>
    </location>
</feature>
<dbReference type="SUPFAM" id="SSF100950">
    <property type="entry name" value="NagB/RpiA/CoA transferase-like"/>
    <property type="match status" value="1"/>
</dbReference>
<comment type="catalytic activity">
    <reaction evidence="1 4">
        <text>alpha-D-glucosamine 6-phosphate + H2O = beta-D-fructose 6-phosphate + NH4(+)</text>
        <dbReference type="Rhea" id="RHEA:12172"/>
        <dbReference type="ChEBI" id="CHEBI:15377"/>
        <dbReference type="ChEBI" id="CHEBI:28938"/>
        <dbReference type="ChEBI" id="CHEBI:57634"/>
        <dbReference type="ChEBI" id="CHEBI:75989"/>
        <dbReference type="EC" id="3.5.99.6"/>
    </reaction>
</comment>
<dbReference type="InterPro" id="IPR018321">
    <property type="entry name" value="Glucosamine6P_isomerase_CS"/>
</dbReference>
<dbReference type="STRING" id="1120976.SAMN03080606_00443"/>
<dbReference type="GO" id="GO:0042802">
    <property type="term" value="F:identical protein binding"/>
    <property type="evidence" value="ECO:0007669"/>
    <property type="project" value="TreeGrafter"/>
</dbReference>
<dbReference type="GO" id="GO:0006043">
    <property type="term" value="P:glucosamine catabolic process"/>
    <property type="evidence" value="ECO:0007669"/>
    <property type="project" value="TreeGrafter"/>
</dbReference>
<dbReference type="UniPathway" id="UPA00629">
    <property type="reaction ID" value="UER00684"/>
</dbReference>
<dbReference type="Pfam" id="PF01182">
    <property type="entry name" value="Glucosamine_iso"/>
    <property type="match status" value="1"/>
</dbReference>
<comment type="function">
    <text evidence="4">Catalyzes the reversible isomerization-deamination of glucosamine 6-phosphate (GlcN6P) to form fructose 6-phosphate (Fru6P) and ammonium ion.</text>
</comment>
<dbReference type="GO" id="GO:0006046">
    <property type="term" value="P:N-acetylglucosamine catabolic process"/>
    <property type="evidence" value="ECO:0007669"/>
    <property type="project" value="UniProtKB-UniRule"/>
</dbReference>
<dbReference type="GO" id="GO:0005975">
    <property type="term" value="P:carbohydrate metabolic process"/>
    <property type="evidence" value="ECO:0007669"/>
    <property type="project" value="InterPro"/>
</dbReference>
<feature type="active site" description="For ring-opening step" evidence="4">
    <location>
        <position position="143"/>
    </location>
</feature>
<feature type="active site" description="Proton acceptor; for enolization step" evidence="4">
    <location>
        <position position="67"/>
    </location>
</feature>
<dbReference type="OrthoDB" id="9791139at2"/>
<accession>A0A1G5BKC0</accession>
<evidence type="ECO:0000313" key="6">
    <source>
        <dbReference type="EMBL" id="SCX90546.1"/>
    </source>
</evidence>
<dbReference type="GO" id="GO:0019262">
    <property type="term" value="P:N-acetylneuraminate catabolic process"/>
    <property type="evidence" value="ECO:0007669"/>
    <property type="project" value="UniProtKB-UniRule"/>
</dbReference>
<dbReference type="CDD" id="cd01399">
    <property type="entry name" value="GlcN6P_deaminase"/>
    <property type="match status" value="1"/>
</dbReference>
<comment type="similarity">
    <text evidence="4">Belongs to the glucosamine/galactosamine-6-phosphate isomerase family. NagB subfamily.</text>
</comment>
<dbReference type="NCBIfam" id="NF001684">
    <property type="entry name" value="PRK00443.1-4"/>
    <property type="match status" value="1"/>
</dbReference>
<dbReference type="FunFam" id="3.40.50.1360:FF:000003">
    <property type="entry name" value="Glucosamine-6-phosphate deaminase"/>
    <property type="match status" value="1"/>
</dbReference>
<dbReference type="InterPro" id="IPR037171">
    <property type="entry name" value="NagB/RpiA_transferase-like"/>
</dbReference>
<gene>
    <name evidence="4" type="primary">nagB</name>
    <name evidence="6" type="ORF">SAMN03080606_00443</name>
</gene>
<comment type="caution">
    <text evidence="4">Lacks conserved residue(s) required for the propagation of feature annotation.</text>
</comment>
<dbReference type="PANTHER" id="PTHR11280:SF5">
    <property type="entry name" value="GLUCOSAMINE-6-PHOSPHATE ISOMERASE"/>
    <property type="match status" value="1"/>
</dbReference>
<dbReference type="InterPro" id="IPR004547">
    <property type="entry name" value="Glucosamine6P_isomerase"/>
</dbReference>
<proteinExistence type="inferred from homology"/>
<dbReference type="GO" id="GO:0004342">
    <property type="term" value="F:glucosamine-6-phosphate deaminase activity"/>
    <property type="evidence" value="ECO:0007669"/>
    <property type="project" value="UniProtKB-UniRule"/>
</dbReference>
<protein>
    <recommendedName>
        <fullName evidence="4">Glucosamine-6-phosphate deaminase</fullName>
        <ecNumber evidence="4">3.5.99.6</ecNumber>
    </recommendedName>
    <alternativeName>
        <fullName evidence="4">GlcN6P deaminase</fullName>
        <shortName evidence="4">GNPDA</shortName>
    </alternativeName>
    <alternativeName>
        <fullName evidence="4">Glucosamine-6-phosphate isomerase</fullName>
    </alternativeName>
</protein>
<feature type="active site" description="Proton acceptor; for ring-opening step" evidence="4">
    <location>
        <position position="138"/>
    </location>
</feature>
<keyword evidence="7" id="KW-1185">Reference proteome</keyword>
<keyword evidence="2 4" id="KW-0378">Hydrolase</keyword>
<dbReference type="GO" id="GO:0005737">
    <property type="term" value="C:cytoplasm"/>
    <property type="evidence" value="ECO:0007669"/>
    <property type="project" value="TreeGrafter"/>
</dbReference>
<dbReference type="InterPro" id="IPR006148">
    <property type="entry name" value="Glc/Gal-6P_isomerase"/>
</dbReference>
<dbReference type="RefSeq" id="WP_091539471.1">
    <property type="nucleotide sequence ID" value="NZ_FMUS01000002.1"/>
</dbReference>
<feature type="active site" description="For ring-opening step" evidence="4">
    <location>
        <position position="136"/>
    </location>
</feature>
<organism evidence="6 7">
    <name type="scientific">Alkaliphilus peptidifermentans DSM 18978</name>
    <dbReference type="NCBI Taxonomy" id="1120976"/>
    <lineage>
        <taxon>Bacteria</taxon>
        <taxon>Bacillati</taxon>
        <taxon>Bacillota</taxon>
        <taxon>Clostridia</taxon>
        <taxon>Peptostreptococcales</taxon>
        <taxon>Natronincolaceae</taxon>
        <taxon>Alkaliphilus</taxon>
    </lineage>
</organism>
<evidence type="ECO:0000256" key="4">
    <source>
        <dbReference type="HAMAP-Rule" id="MF_01241"/>
    </source>
</evidence>
<evidence type="ECO:0000256" key="2">
    <source>
        <dbReference type="ARBA" id="ARBA00022801"/>
    </source>
</evidence>
<keyword evidence="3 4" id="KW-0119">Carbohydrate metabolism</keyword>
<dbReference type="NCBIfam" id="TIGR00502">
    <property type="entry name" value="nagB"/>
    <property type="match status" value="1"/>
</dbReference>
<dbReference type="PROSITE" id="PS01161">
    <property type="entry name" value="GLC_GALNAC_ISOMERASE"/>
    <property type="match status" value="1"/>
</dbReference>
<evidence type="ECO:0000256" key="1">
    <source>
        <dbReference type="ARBA" id="ARBA00000644"/>
    </source>
</evidence>
<name>A0A1G5BKC0_9FIRM</name>
<evidence type="ECO:0000259" key="5">
    <source>
        <dbReference type="Pfam" id="PF01182"/>
    </source>
</evidence>
<comment type="pathway">
    <text evidence="4">Amino-sugar metabolism; N-acetylneuraminate degradation; D-fructose 6-phosphate from N-acetylneuraminate: step 5/5.</text>
</comment>
<dbReference type="PANTHER" id="PTHR11280">
    <property type="entry name" value="GLUCOSAMINE-6-PHOSPHATE ISOMERASE"/>
    <property type="match status" value="1"/>
</dbReference>
<dbReference type="EMBL" id="FMUS01000002">
    <property type="protein sequence ID" value="SCX90546.1"/>
    <property type="molecule type" value="Genomic_DNA"/>
</dbReference>
<dbReference type="HAMAP" id="MF_01241">
    <property type="entry name" value="GlcN6P_deamin"/>
    <property type="match status" value="1"/>
</dbReference>
<dbReference type="Gene3D" id="3.40.50.1360">
    <property type="match status" value="1"/>
</dbReference>
<dbReference type="Proteomes" id="UP000198636">
    <property type="component" value="Unassembled WGS sequence"/>
</dbReference>
<reference evidence="6 7" key="1">
    <citation type="submission" date="2016-10" db="EMBL/GenBank/DDBJ databases">
        <authorList>
            <person name="de Groot N.N."/>
        </authorList>
    </citation>
    <scope>NUCLEOTIDE SEQUENCE [LARGE SCALE GENOMIC DNA]</scope>
    <source>
        <strain evidence="6 7">DSM 18978</strain>
    </source>
</reference>
<dbReference type="AlphaFoldDB" id="A0A1G5BKC0"/>
<evidence type="ECO:0000256" key="3">
    <source>
        <dbReference type="ARBA" id="ARBA00023277"/>
    </source>
</evidence>
<sequence length="259" mass="29210">MKIIILKDSNELSKRAAQILANQIMVKPNSSIGLATGDTPLGMYKELIKLYLNNCIDFSRTTTFNLDEYYGLKPDDPKSYYYYMYNNLFKYVNIDYENVNIPNGICESIEDECNRYEKEIEKAGGIDLQILGIGRNGHVGFNEPDANFEAKTHIIHLKEDTILANSRFFTSPNEVPKKAISMGIKSIMRSRKILLLAKGIEKATAIFQTVNGKITPQVPASILQLHPNVTLILDLEAASLLKSNEINGAMDFPLYNYIE</sequence>
<dbReference type="EC" id="3.5.99.6" evidence="4"/>
<evidence type="ECO:0000313" key="7">
    <source>
        <dbReference type="Proteomes" id="UP000198636"/>
    </source>
</evidence>